<accession>X1SDD1</accession>
<feature type="non-terminal residue" evidence="1">
    <location>
        <position position="1"/>
    </location>
</feature>
<protein>
    <submittedName>
        <fullName evidence="1">Uncharacterized protein</fullName>
    </submittedName>
</protein>
<sequence>RIKKMGKQEESLSIFLAAQFISKEATLNTKLLIKQFPNYFQDIRIARQFYVDILCLYVNIYHRLGEDMIKDKKIIPSIVTLDERTGFFIGICCRIIEKHSNEFPFLQSISLKFLMDTYTEFHNWSRQYEIIYNAKNELSVKFDSDQIVGFSFIGQNTLVINFVAKEITAISIKENDLGKYIFRLSDFITRYLSDPVLKVFLVDYLSCDPALRRLIDEEIEYNTKIQK</sequence>
<evidence type="ECO:0000313" key="1">
    <source>
        <dbReference type="EMBL" id="GAI73435.1"/>
    </source>
</evidence>
<dbReference type="EMBL" id="BARW01010123">
    <property type="protein sequence ID" value="GAI73435.1"/>
    <property type="molecule type" value="Genomic_DNA"/>
</dbReference>
<comment type="caution">
    <text evidence="1">The sequence shown here is derived from an EMBL/GenBank/DDBJ whole genome shotgun (WGS) entry which is preliminary data.</text>
</comment>
<proteinExistence type="predicted"/>
<reference evidence="1" key="1">
    <citation type="journal article" date="2014" name="Front. Microbiol.">
        <title>High frequency of phylogenetically diverse reductive dehalogenase-homologous genes in deep subseafloor sedimentary metagenomes.</title>
        <authorList>
            <person name="Kawai M."/>
            <person name="Futagami T."/>
            <person name="Toyoda A."/>
            <person name="Takaki Y."/>
            <person name="Nishi S."/>
            <person name="Hori S."/>
            <person name="Arai W."/>
            <person name="Tsubouchi T."/>
            <person name="Morono Y."/>
            <person name="Uchiyama I."/>
            <person name="Ito T."/>
            <person name="Fujiyama A."/>
            <person name="Inagaki F."/>
            <person name="Takami H."/>
        </authorList>
    </citation>
    <scope>NUCLEOTIDE SEQUENCE</scope>
    <source>
        <strain evidence="1">Expedition CK06-06</strain>
    </source>
</reference>
<gene>
    <name evidence="1" type="ORF">S12H4_20074</name>
</gene>
<name>X1SDD1_9ZZZZ</name>
<organism evidence="1">
    <name type="scientific">marine sediment metagenome</name>
    <dbReference type="NCBI Taxonomy" id="412755"/>
    <lineage>
        <taxon>unclassified sequences</taxon>
        <taxon>metagenomes</taxon>
        <taxon>ecological metagenomes</taxon>
    </lineage>
</organism>
<dbReference type="AlphaFoldDB" id="X1SDD1"/>